<feature type="transmembrane region" description="Helical" evidence="5">
    <location>
        <begin position="468"/>
        <end position="489"/>
    </location>
</feature>
<keyword evidence="5" id="KW-0472">Membrane</keyword>
<sequence length="490" mass="54521">MDTFEKRKTQIIIVGGGLTGLTLALMLERVNISYILLEAYPELTSPVGAAIGIFANGLRIMDQLGLLDEIEATGFEPVRHEVVDAESGKKVFELQIRGLAGYMRERHGYVAATLPRHGLLQIIERRLQKRSCLLTSKRVREIEQTDTRATVTCEDGSQYEAQMVVGCDGVRSTVRREMWRLAREASPGWFSKEQTMSCEYAVVFTLCPPCPAHFSPGDVVGIQGRGIYGGIICGRAGELWLQYNWRIRAPPFPADHLPRISADEQARRWADAARLPINRGSMTLGDLMAAGMKQTGAAVLPHHAFDRWWFGRCIIIGDAAHKFNPLMGQGGNNCLESAAALVSEIERCLGKGEIALEDREAVWPQEAVEEAFESVQEQRLPRVTELIGMSQVAQYVAARDHWLHVWIVRYVLPLMSYKMHADVFSGYISGGSRLKGKVWDRPDRAHSIPWGDEPQTEKNRLGHRLSPAAGLLILGSLVVGASIGVWRSLR</sequence>
<dbReference type="PANTHER" id="PTHR47356:SF2">
    <property type="entry name" value="FAD-BINDING DOMAIN-CONTAINING PROTEIN-RELATED"/>
    <property type="match status" value="1"/>
</dbReference>
<dbReference type="SUPFAM" id="SSF51905">
    <property type="entry name" value="FAD/NAD(P)-binding domain"/>
    <property type="match status" value="1"/>
</dbReference>
<accession>A0ABQ8GDK4</accession>
<evidence type="ECO:0000313" key="7">
    <source>
        <dbReference type="EMBL" id="KAH7050175.1"/>
    </source>
</evidence>
<comment type="similarity">
    <text evidence="1">Belongs to the paxM FAD-dependent monooxygenase family.</text>
</comment>
<keyword evidence="5" id="KW-0812">Transmembrane</keyword>
<evidence type="ECO:0000256" key="4">
    <source>
        <dbReference type="ARBA" id="ARBA00023002"/>
    </source>
</evidence>
<evidence type="ECO:0000259" key="6">
    <source>
        <dbReference type="Pfam" id="PF01494"/>
    </source>
</evidence>
<gene>
    <name evidence="7" type="ORF">B0J12DRAFT_600262</name>
</gene>
<dbReference type="PANTHER" id="PTHR47356">
    <property type="entry name" value="FAD-DEPENDENT MONOOXYGENASE ASQG-RELATED"/>
    <property type="match status" value="1"/>
</dbReference>
<protein>
    <recommendedName>
        <fullName evidence="6">FAD-binding domain-containing protein</fullName>
    </recommendedName>
</protein>
<name>A0ABQ8GDK4_9PEZI</name>
<evidence type="ECO:0000313" key="8">
    <source>
        <dbReference type="Proteomes" id="UP000774617"/>
    </source>
</evidence>
<dbReference type="Gene3D" id="3.50.50.60">
    <property type="entry name" value="FAD/NAD(P)-binding domain"/>
    <property type="match status" value="1"/>
</dbReference>
<dbReference type="PRINTS" id="PR00420">
    <property type="entry name" value="RNGMNOXGNASE"/>
</dbReference>
<feature type="domain" description="FAD-binding" evidence="6">
    <location>
        <begin position="300"/>
        <end position="348"/>
    </location>
</feature>
<proteinExistence type="inferred from homology"/>
<keyword evidence="5" id="KW-1133">Transmembrane helix</keyword>
<reference evidence="7 8" key="1">
    <citation type="journal article" date="2021" name="Nat. Commun.">
        <title>Genetic determinants of endophytism in the Arabidopsis root mycobiome.</title>
        <authorList>
            <person name="Mesny F."/>
            <person name="Miyauchi S."/>
            <person name="Thiergart T."/>
            <person name="Pickel B."/>
            <person name="Atanasova L."/>
            <person name="Karlsson M."/>
            <person name="Huettel B."/>
            <person name="Barry K.W."/>
            <person name="Haridas S."/>
            <person name="Chen C."/>
            <person name="Bauer D."/>
            <person name="Andreopoulos W."/>
            <person name="Pangilinan J."/>
            <person name="LaButti K."/>
            <person name="Riley R."/>
            <person name="Lipzen A."/>
            <person name="Clum A."/>
            <person name="Drula E."/>
            <person name="Henrissat B."/>
            <person name="Kohler A."/>
            <person name="Grigoriev I.V."/>
            <person name="Martin F.M."/>
            <person name="Hacquard S."/>
        </authorList>
    </citation>
    <scope>NUCLEOTIDE SEQUENCE [LARGE SCALE GENOMIC DNA]</scope>
    <source>
        <strain evidence="7 8">MPI-SDFR-AT-0080</strain>
    </source>
</reference>
<keyword evidence="2" id="KW-0285">Flavoprotein</keyword>
<dbReference type="InterPro" id="IPR002938">
    <property type="entry name" value="FAD-bd"/>
</dbReference>
<evidence type="ECO:0000256" key="1">
    <source>
        <dbReference type="ARBA" id="ARBA00007992"/>
    </source>
</evidence>
<dbReference type="Pfam" id="PF01494">
    <property type="entry name" value="FAD_binding_3"/>
    <property type="match status" value="2"/>
</dbReference>
<dbReference type="InterPro" id="IPR050562">
    <property type="entry name" value="FAD_mOase_fung"/>
</dbReference>
<dbReference type="InterPro" id="IPR036188">
    <property type="entry name" value="FAD/NAD-bd_sf"/>
</dbReference>
<keyword evidence="4" id="KW-0560">Oxidoreductase</keyword>
<keyword evidence="8" id="KW-1185">Reference proteome</keyword>
<keyword evidence="3" id="KW-0274">FAD</keyword>
<comment type="caution">
    <text evidence="7">The sequence shown here is derived from an EMBL/GenBank/DDBJ whole genome shotgun (WGS) entry which is preliminary data.</text>
</comment>
<evidence type="ECO:0000256" key="5">
    <source>
        <dbReference type="SAM" id="Phobius"/>
    </source>
</evidence>
<evidence type="ECO:0000256" key="3">
    <source>
        <dbReference type="ARBA" id="ARBA00022827"/>
    </source>
</evidence>
<feature type="domain" description="FAD-binding" evidence="6">
    <location>
        <begin position="8"/>
        <end position="177"/>
    </location>
</feature>
<dbReference type="Proteomes" id="UP000774617">
    <property type="component" value="Unassembled WGS sequence"/>
</dbReference>
<organism evidence="7 8">
    <name type="scientific">Macrophomina phaseolina</name>
    <dbReference type="NCBI Taxonomy" id="35725"/>
    <lineage>
        <taxon>Eukaryota</taxon>
        <taxon>Fungi</taxon>
        <taxon>Dikarya</taxon>
        <taxon>Ascomycota</taxon>
        <taxon>Pezizomycotina</taxon>
        <taxon>Dothideomycetes</taxon>
        <taxon>Dothideomycetes incertae sedis</taxon>
        <taxon>Botryosphaeriales</taxon>
        <taxon>Botryosphaeriaceae</taxon>
        <taxon>Macrophomina</taxon>
    </lineage>
</organism>
<evidence type="ECO:0000256" key="2">
    <source>
        <dbReference type="ARBA" id="ARBA00022630"/>
    </source>
</evidence>
<dbReference type="EMBL" id="JAGTJR010000013">
    <property type="protein sequence ID" value="KAH7050175.1"/>
    <property type="molecule type" value="Genomic_DNA"/>
</dbReference>